<feature type="binding site" evidence="7">
    <location>
        <position position="234"/>
    </location>
    <ligand>
        <name>FMN</name>
        <dbReference type="ChEBI" id="CHEBI:58210"/>
    </ligand>
</feature>
<evidence type="ECO:0000256" key="2">
    <source>
        <dbReference type="ARBA" id="ARBA00023002"/>
    </source>
</evidence>
<dbReference type="PROSITE" id="PS00557">
    <property type="entry name" value="FMN_HYDROXY_ACID_DH_1"/>
    <property type="match status" value="1"/>
</dbReference>
<dbReference type="FunFam" id="3.20.20.70:FF:000056">
    <property type="entry name" value="hydroxyacid oxidase 2"/>
    <property type="match status" value="1"/>
</dbReference>
<reference evidence="9 10" key="1">
    <citation type="submission" date="2015-02" db="EMBL/GenBank/DDBJ databases">
        <title>Draft Genome Sequences of Two Closely-Related Aflatoxigenic Aspergillus Species Obtained from the Cote d'Ivoire.</title>
        <authorList>
            <person name="Moore G.G."/>
            <person name="Beltz S.B."/>
            <person name="Mack B.M."/>
        </authorList>
    </citation>
    <scope>NUCLEOTIDE SEQUENCE [LARGE SCALE GENOMIC DNA]</scope>
    <source>
        <strain evidence="9 10">SRRC1432</strain>
    </source>
</reference>
<feature type="active site" description="Proton acceptor" evidence="6">
    <location>
        <position position="258"/>
    </location>
</feature>
<dbReference type="PANTHER" id="PTHR10578">
    <property type="entry name" value="S -2-HYDROXY-ACID OXIDASE-RELATED"/>
    <property type="match status" value="1"/>
</dbReference>
<feature type="binding site" evidence="7">
    <location>
        <position position="115"/>
    </location>
    <ligand>
        <name>FMN</name>
        <dbReference type="ChEBI" id="CHEBI:58210"/>
    </ligand>
</feature>
<comment type="similarity">
    <text evidence="3">Belongs to the FMN-dependent alpha-hydroxy acid dehydrogenase family.</text>
</comment>
<feature type="binding site" evidence="7">
    <location>
        <begin position="312"/>
        <end position="313"/>
    </location>
    <ligand>
        <name>FMN</name>
        <dbReference type="ChEBI" id="CHEBI:58210"/>
    </ligand>
</feature>
<dbReference type="Proteomes" id="UP000034947">
    <property type="component" value="Unassembled WGS sequence"/>
</dbReference>
<dbReference type="PIRSF" id="PIRSF000138">
    <property type="entry name" value="Al-hdrx_acd_dh"/>
    <property type="match status" value="1"/>
</dbReference>
<evidence type="ECO:0000256" key="3">
    <source>
        <dbReference type="ARBA" id="ARBA00024042"/>
    </source>
</evidence>
<dbReference type="EMBL" id="JYKN01001079">
    <property type="protein sequence ID" value="KKK21863.1"/>
    <property type="molecule type" value="Genomic_DNA"/>
</dbReference>
<dbReference type="InterPro" id="IPR037396">
    <property type="entry name" value="FMN_HAD"/>
</dbReference>
<dbReference type="PROSITE" id="PS51349">
    <property type="entry name" value="FMN_HYDROXY_ACID_DH_2"/>
    <property type="match status" value="1"/>
</dbReference>
<dbReference type="VEuPathDB" id="FungiDB:P175DRAFT_0504336"/>
<feature type="binding site" evidence="7">
    <location>
        <position position="33"/>
    </location>
    <ligand>
        <name>glyoxylate</name>
        <dbReference type="ChEBI" id="CHEBI:36655"/>
    </ligand>
</feature>
<keyword evidence="7" id="KW-0288">FMN</keyword>
<feature type="domain" description="FMN hydroxy acid dehydrogenase" evidence="8">
    <location>
        <begin position="7"/>
        <end position="363"/>
    </location>
</feature>
<keyword evidence="2" id="KW-0560">Oxidoreductase</keyword>
<evidence type="ECO:0000256" key="4">
    <source>
        <dbReference type="ARBA" id="ARBA00073420"/>
    </source>
</evidence>
<protein>
    <recommendedName>
        <fullName evidence="4">Oxidase FUB9</fullName>
    </recommendedName>
    <alternativeName>
        <fullName evidence="5">Fusaric acid biosynthesis protein 9</fullName>
    </alternativeName>
</protein>
<keyword evidence="7" id="KW-0285">Flavoprotein</keyword>
<feature type="binding site" evidence="7">
    <location>
        <begin position="86"/>
        <end position="88"/>
    </location>
    <ligand>
        <name>FMN</name>
        <dbReference type="ChEBI" id="CHEBI:58210"/>
    </ligand>
</feature>
<name>A0A0F8UQV2_9EURO</name>
<feature type="binding site" evidence="7">
    <location>
        <position position="258"/>
    </location>
    <ligand>
        <name>FMN</name>
        <dbReference type="ChEBI" id="CHEBI:58210"/>
    </ligand>
</feature>
<dbReference type="Pfam" id="PF01070">
    <property type="entry name" value="FMN_dh"/>
    <property type="match status" value="1"/>
</dbReference>
<evidence type="ECO:0000259" key="8">
    <source>
        <dbReference type="PROSITE" id="PS51349"/>
    </source>
</evidence>
<dbReference type="SUPFAM" id="SSF51395">
    <property type="entry name" value="FMN-linked oxidoreductases"/>
    <property type="match status" value="1"/>
</dbReference>
<feature type="binding site" evidence="7">
    <location>
        <position position="261"/>
    </location>
    <ligand>
        <name>glyoxylate</name>
        <dbReference type="ChEBI" id="CHEBI:36655"/>
    </ligand>
</feature>
<evidence type="ECO:0000256" key="7">
    <source>
        <dbReference type="PIRSR" id="PIRSR000138-2"/>
    </source>
</evidence>
<feature type="binding site" evidence="7">
    <location>
        <begin position="289"/>
        <end position="293"/>
    </location>
    <ligand>
        <name>FMN</name>
        <dbReference type="ChEBI" id="CHEBI:58210"/>
    </ligand>
</feature>
<feature type="binding site" evidence="7">
    <location>
        <position position="256"/>
    </location>
    <ligand>
        <name>FMN</name>
        <dbReference type="ChEBI" id="CHEBI:58210"/>
    </ligand>
</feature>
<dbReference type="Gene3D" id="3.20.20.70">
    <property type="entry name" value="Aldolase class I"/>
    <property type="match status" value="1"/>
</dbReference>
<comment type="cofactor">
    <cofactor evidence="1">
        <name>FMN</name>
        <dbReference type="ChEBI" id="CHEBI:58210"/>
    </cofactor>
</comment>
<proteinExistence type="inferred from homology"/>
<keyword evidence="10" id="KW-1185">Reference proteome</keyword>
<accession>A0A0F8UQV2</accession>
<dbReference type="InterPro" id="IPR012133">
    <property type="entry name" value="Alpha-hydoxy_acid_DH_FMN"/>
</dbReference>
<gene>
    <name evidence="9" type="ORF">AOCH_002828</name>
</gene>
<comment type="caution">
    <text evidence="9">The sequence shown here is derived from an EMBL/GenBank/DDBJ whole genome shotgun (WGS) entry which is preliminary data.</text>
</comment>
<dbReference type="CDD" id="cd02809">
    <property type="entry name" value="alpha_hydroxyacid_oxid_FMN"/>
    <property type="match status" value="1"/>
</dbReference>
<evidence type="ECO:0000313" key="10">
    <source>
        <dbReference type="Proteomes" id="UP000034947"/>
    </source>
</evidence>
<feature type="binding site" evidence="7">
    <location>
        <position position="174"/>
    </location>
    <ligand>
        <name>glyoxylate</name>
        <dbReference type="ChEBI" id="CHEBI:36655"/>
    </ligand>
</feature>
<dbReference type="GO" id="GO:0016491">
    <property type="term" value="F:oxidoreductase activity"/>
    <property type="evidence" value="ECO:0007669"/>
    <property type="project" value="UniProtKB-KW"/>
</dbReference>
<sequence length="370" mass="40438">MANRAERLDPSVLTIQDLAKAAEARIPAIVRDYFNEGAGDLVTLKDNSAAFDRYKLRPRVLRDVDNVDTSTTIFGTSVAFPLGFAPAAAHRMAHPEGEMATSRAAAKQNIPMCLSSWATTSLEDVISQAGQNPYAMQITFLRDNSITKGIIARAEKAGYKAIFVSVDLPILGNRLNESRNNFKFPPEMKFPNLAEDETEAGLKNTYQRGYDPTITWEKTIPWLRQNTKMEIWLKGVYTAADVQLAIDYKLDGVIISNHGGRQLDGVPATLDALRECGPVARGKIPLAIDGGIRRGADLFKAIALGASMCFVGRIPIWGLAYNGEAGVELAVKILLDEFQRTMMLTGCKTIKDINEGHLAVLEANGVLAKL</sequence>
<dbReference type="GO" id="GO:0010181">
    <property type="term" value="F:FMN binding"/>
    <property type="evidence" value="ECO:0007669"/>
    <property type="project" value="InterPro"/>
</dbReference>
<dbReference type="OrthoDB" id="1925334at2759"/>
<evidence type="ECO:0000256" key="5">
    <source>
        <dbReference type="ARBA" id="ARBA00083297"/>
    </source>
</evidence>
<dbReference type="InterPro" id="IPR008259">
    <property type="entry name" value="FMN_hydac_DH_AS"/>
</dbReference>
<evidence type="ECO:0000256" key="1">
    <source>
        <dbReference type="ARBA" id="ARBA00001917"/>
    </source>
</evidence>
<organism evidence="9 10">
    <name type="scientific">Aspergillus ochraceoroseus</name>
    <dbReference type="NCBI Taxonomy" id="138278"/>
    <lineage>
        <taxon>Eukaryota</taxon>
        <taxon>Fungi</taxon>
        <taxon>Dikarya</taxon>
        <taxon>Ascomycota</taxon>
        <taxon>Pezizomycotina</taxon>
        <taxon>Eurotiomycetes</taxon>
        <taxon>Eurotiomycetidae</taxon>
        <taxon>Eurotiales</taxon>
        <taxon>Aspergillaceae</taxon>
        <taxon>Aspergillus</taxon>
        <taxon>Aspergillus subgen. Nidulantes</taxon>
    </lineage>
</organism>
<feature type="binding site" evidence="7">
    <location>
        <position position="137"/>
    </location>
    <ligand>
        <name>FMN</name>
        <dbReference type="ChEBI" id="CHEBI:58210"/>
    </ligand>
</feature>
<evidence type="ECO:0000256" key="6">
    <source>
        <dbReference type="PIRSR" id="PIRSR000138-1"/>
    </source>
</evidence>
<evidence type="ECO:0000313" key="9">
    <source>
        <dbReference type="EMBL" id="KKK21863.1"/>
    </source>
</evidence>
<dbReference type="GO" id="GO:0005737">
    <property type="term" value="C:cytoplasm"/>
    <property type="evidence" value="ECO:0007669"/>
    <property type="project" value="UniProtKB-ARBA"/>
</dbReference>
<dbReference type="InterPro" id="IPR013785">
    <property type="entry name" value="Aldolase_TIM"/>
</dbReference>
<dbReference type="AlphaFoldDB" id="A0A0F8UQV2"/>
<dbReference type="PANTHER" id="PTHR10578:SF149">
    <property type="entry name" value="2-HYDROXYACID OXIDASE 2"/>
    <property type="match status" value="1"/>
</dbReference>
<dbReference type="InterPro" id="IPR000262">
    <property type="entry name" value="FMN-dep_DH"/>
</dbReference>